<comment type="caution">
    <text evidence="2">The sequence shown here is derived from an EMBL/GenBank/DDBJ whole genome shotgun (WGS) entry which is preliminary data.</text>
</comment>
<dbReference type="OrthoDB" id="2520703at2759"/>
<organism evidence="2 3">
    <name type="scientific">Fusarium kuroshium</name>
    <dbReference type="NCBI Taxonomy" id="2010991"/>
    <lineage>
        <taxon>Eukaryota</taxon>
        <taxon>Fungi</taxon>
        <taxon>Dikarya</taxon>
        <taxon>Ascomycota</taxon>
        <taxon>Pezizomycotina</taxon>
        <taxon>Sordariomycetes</taxon>
        <taxon>Hypocreomycetidae</taxon>
        <taxon>Hypocreales</taxon>
        <taxon>Nectriaceae</taxon>
        <taxon>Fusarium</taxon>
        <taxon>Fusarium solani species complex</taxon>
    </lineage>
</organism>
<gene>
    <name evidence="2" type="ORF">CDV36_014297</name>
</gene>
<dbReference type="Pfam" id="PF12937">
    <property type="entry name" value="F-box-like"/>
    <property type="match status" value="1"/>
</dbReference>
<sequence length="503" mass="57457">MIRLPDEIWCLIFSKYEYAIPDVKWTLLRDRINHDPINVLINLSRVCRQFYRVAQDLIYRIILSGVGDDEHERQVKLARSLALHPQLGLNVRAIAIDDTGLPTDARLASLLEDRIRSLNMPQTFWTLWDQRTQIASTSTTPRNRNNLPTFMLALMPSVKLVDITYTCPSQALFWILGGSLGQRGELANADFSELYYNGDGQTPPYGNLAESYANHLPNLQELRLRGADYNSAIEPSPPMADFRRVLLHPALMTLRVQGFHWLSFGMETRLWASLPIRVQRLDLSEVIIDAPTIRHILTICKDLRSLFITLGNVQKAGVDANWEFNLTDIGNALRRQGRKLFEFGLLTDGFEAHRPCQGKLGSLERMPDLRHLYLTKDNLVGVHGSEDMLNLNETLPFTLETLCFYPESRQTPEADYPDVYQEVNDEVCGVLVSYTYPELREVTLLRCNTEEKIRGGEFGAGVEGWNMAENVFIETGDNNKEIMHINTFLTRKPGYRPDIPDMD</sequence>
<dbReference type="SUPFAM" id="SSF52047">
    <property type="entry name" value="RNI-like"/>
    <property type="match status" value="1"/>
</dbReference>
<protein>
    <recommendedName>
        <fullName evidence="1">F-box domain-containing protein</fullName>
    </recommendedName>
</protein>
<dbReference type="AlphaFoldDB" id="A0A3M2RIF9"/>
<evidence type="ECO:0000313" key="3">
    <source>
        <dbReference type="Proteomes" id="UP000277212"/>
    </source>
</evidence>
<name>A0A3M2RIF9_9HYPO</name>
<feature type="domain" description="F-box" evidence="1">
    <location>
        <begin position="3"/>
        <end position="60"/>
    </location>
</feature>
<keyword evidence="3" id="KW-1185">Reference proteome</keyword>
<reference evidence="2 3" key="1">
    <citation type="submission" date="2017-06" db="EMBL/GenBank/DDBJ databases">
        <title>Comparative genomic analysis of Ambrosia Fusariam Clade fungi.</title>
        <authorList>
            <person name="Stajich J.E."/>
            <person name="Carrillo J."/>
            <person name="Kijimoto T."/>
            <person name="Eskalen A."/>
            <person name="O'Donnell K."/>
            <person name="Kasson M."/>
        </authorList>
    </citation>
    <scope>NUCLEOTIDE SEQUENCE [LARGE SCALE GENOMIC DNA]</scope>
    <source>
        <strain evidence="2">UCR3666</strain>
    </source>
</reference>
<dbReference type="EMBL" id="NKUJ01000443">
    <property type="protein sequence ID" value="RMJ05034.1"/>
    <property type="molecule type" value="Genomic_DNA"/>
</dbReference>
<evidence type="ECO:0000313" key="2">
    <source>
        <dbReference type="EMBL" id="RMJ05034.1"/>
    </source>
</evidence>
<dbReference type="InterPro" id="IPR001810">
    <property type="entry name" value="F-box_dom"/>
</dbReference>
<accession>A0A3M2RIF9</accession>
<dbReference type="Gene3D" id="1.20.1280.50">
    <property type="match status" value="1"/>
</dbReference>
<evidence type="ECO:0000259" key="1">
    <source>
        <dbReference type="Pfam" id="PF12937"/>
    </source>
</evidence>
<dbReference type="CDD" id="cd09917">
    <property type="entry name" value="F-box_SF"/>
    <property type="match status" value="1"/>
</dbReference>
<dbReference type="Proteomes" id="UP000277212">
    <property type="component" value="Unassembled WGS sequence"/>
</dbReference>
<proteinExistence type="predicted"/>
<dbReference type="STRING" id="2010991.A0A3M2RIF9"/>